<dbReference type="CDD" id="cd02440">
    <property type="entry name" value="AdoMet_MTases"/>
    <property type="match status" value="1"/>
</dbReference>
<dbReference type="Pfam" id="PF13649">
    <property type="entry name" value="Methyltransf_25"/>
    <property type="match status" value="1"/>
</dbReference>
<protein>
    <submittedName>
        <fullName evidence="3">Class I SAM-dependent methyltransferase</fullName>
    </submittedName>
</protein>
<keyword evidence="3" id="KW-0489">Methyltransferase</keyword>
<dbReference type="RefSeq" id="WP_376891140.1">
    <property type="nucleotide sequence ID" value="NZ_JBHULS010000001.1"/>
</dbReference>
<feature type="domain" description="Methyltransferase" evidence="2">
    <location>
        <begin position="44"/>
        <end position="135"/>
    </location>
</feature>
<dbReference type="Gene3D" id="3.40.50.150">
    <property type="entry name" value="Vaccinia Virus protein VP39"/>
    <property type="match status" value="1"/>
</dbReference>
<dbReference type="EMBL" id="JBHULS010000001">
    <property type="protein sequence ID" value="MFD2550389.1"/>
    <property type="molecule type" value="Genomic_DNA"/>
</dbReference>
<accession>A0ABW5KPX9</accession>
<evidence type="ECO:0000256" key="1">
    <source>
        <dbReference type="ARBA" id="ARBA00022679"/>
    </source>
</evidence>
<dbReference type="Proteomes" id="UP001597472">
    <property type="component" value="Unassembled WGS sequence"/>
</dbReference>
<comment type="caution">
    <text evidence="3">The sequence shown here is derived from an EMBL/GenBank/DDBJ whole genome shotgun (WGS) entry which is preliminary data.</text>
</comment>
<gene>
    <name evidence="3" type="ORF">ACFSQP_01045</name>
</gene>
<dbReference type="SUPFAM" id="SSF53335">
    <property type="entry name" value="S-adenosyl-L-methionine-dependent methyltransferases"/>
    <property type="match status" value="1"/>
</dbReference>
<keyword evidence="4" id="KW-1185">Reference proteome</keyword>
<name>A0ABW5KPX9_9FLAO</name>
<reference evidence="4" key="1">
    <citation type="journal article" date="2019" name="Int. J. Syst. Evol. Microbiol.">
        <title>The Global Catalogue of Microorganisms (GCM) 10K type strain sequencing project: providing services to taxonomists for standard genome sequencing and annotation.</title>
        <authorList>
            <consortium name="The Broad Institute Genomics Platform"/>
            <consortium name="The Broad Institute Genome Sequencing Center for Infectious Disease"/>
            <person name="Wu L."/>
            <person name="Ma J."/>
        </authorList>
    </citation>
    <scope>NUCLEOTIDE SEQUENCE [LARGE SCALE GENOMIC DNA]</scope>
    <source>
        <strain evidence="4">KCTC 42587</strain>
    </source>
</reference>
<proteinExistence type="predicted"/>
<keyword evidence="1" id="KW-0808">Transferase</keyword>
<sequence>MKESLDYYNQFDKKLINDYVTGNRRIISAIKRLSQFIPENSGSVLDIGCGIGWSSHEFAKAFPNSQVLAVDLSPVLIETAKKLFENQKNLFFRSYDLTEGLPKGKFNAIVMIDVYEHIPLSDRTDFHHALKNKLDVNGRVILACPSKYHQNFLKRYNPSGLQPIDEDVDFETIRTIAKDIDGEIILFEYQGIWNNYDYLYAVIELKPQYGDKTRKIKLDALDVEPKSSRVKRVNSKLDIFIEAENKDIIKTMNIRSILKRLKKKFNL</sequence>
<dbReference type="InterPro" id="IPR029063">
    <property type="entry name" value="SAM-dependent_MTases_sf"/>
</dbReference>
<dbReference type="GO" id="GO:0008168">
    <property type="term" value="F:methyltransferase activity"/>
    <property type="evidence" value="ECO:0007669"/>
    <property type="project" value="UniProtKB-KW"/>
</dbReference>
<evidence type="ECO:0000259" key="2">
    <source>
        <dbReference type="Pfam" id="PF13649"/>
    </source>
</evidence>
<evidence type="ECO:0000313" key="3">
    <source>
        <dbReference type="EMBL" id="MFD2550389.1"/>
    </source>
</evidence>
<evidence type="ECO:0000313" key="4">
    <source>
        <dbReference type="Proteomes" id="UP001597472"/>
    </source>
</evidence>
<dbReference type="GO" id="GO:0032259">
    <property type="term" value="P:methylation"/>
    <property type="evidence" value="ECO:0007669"/>
    <property type="project" value="UniProtKB-KW"/>
</dbReference>
<dbReference type="PANTHER" id="PTHR43861">
    <property type="entry name" value="TRANS-ACONITATE 2-METHYLTRANSFERASE-RELATED"/>
    <property type="match status" value="1"/>
</dbReference>
<dbReference type="InterPro" id="IPR041698">
    <property type="entry name" value="Methyltransf_25"/>
</dbReference>
<organism evidence="3 4">
    <name type="scientific">Bizionia sediminis</name>
    <dbReference type="NCBI Taxonomy" id="1737064"/>
    <lineage>
        <taxon>Bacteria</taxon>
        <taxon>Pseudomonadati</taxon>
        <taxon>Bacteroidota</taxon>
        <taxon>Flavobacteriia</taxon>
        <taxon>Flavobacteriales</taxon>
        <taxon>Flavobacteriaceae</taxon>
        <taxon>Bizionia</taxon>
    </lineage>
</organism>